<dbReference type="Proteomes" id="UP000002215">
    <property type="component" value="Chromosome"/>
</dbReference>
<keyword evidence="3" id="KW-0805">Transcription regulation</keyword>
<reference evidence="8 9" key="2">
    <citation type="journal article" date="2010" name="Stand. Genomic Sci.">
        <title>Complete genome sequence of Chitinophaga pinensis type strain (UQM 2034).</title>
        <authorList>
            <person name="Glavina Del Rio T."/>
            <person name="Abt B."/>
            <person name="Spring S."/>
            <person name="Lapidus A."/>
            <person name="Nolan M."/>
            <person name="Tice H."/>
            <person name="Copeland A."/>
            <person name="Cheng J.F."/>
            <person name="Chen F."/>
            <person name="Bruce D."/>
            <person name="Goodwin L."/>
            <person name="Pitluck S."/>
            <person name="Ivanova N."/>
            <person name="Mavromatis K."/>
            <person name="Mikhailova N."/>
            <person name="Pati A."/>
            <person name="Chen A."/>
            <person name="Palaniappan K."/>
            <person name="Land M."/>
            <person name="Hauser L."/>
            <person name="Chang Y.J."/>
            <person name="Jeffries C.D."/>
            <person name="Chain P."/>
            <person name="Saunders E."/>
            <person name="Detter J.C."/>
            <person name="Brettin T."/>
            <person name="Rohde M."/>
            <person name="Goker M."/>
            <person name="Bristow J."/>
            <person name="Eisen J.A."/>
            <person name="Markowitz V."/>
            <person name="Hugenholtz P."/>
            <person name="Kyrpides N.C."/>
            <person name="Klenk H.P."/>
            <person name="Lucas S."/>
        </authorList>
    </citation>
    <scope>NUCLEOTIDE SEQUENCE [LARGE SCALE GENOMIC DNA]</scope>
    <source>
        <strain evidence="9">ATCC 43595 / DSM 2588 / LMG 13176 / NBRC 15968 / NCIMB 11800 / UQM 2034</strain>
    </source>
</reference>
<dbReference type="EMBL" id="CP001699">
    <property type="protein sequence ID" value="ACU58845.1"/>
    <property type="molecule type" value="Genomic_DNA"/>
</dbReference>
<dbReference type="FunFam" id="3.40.50.300:FF:000006">
    <property type="entry name" value="DNA-binding transcriptional regulator NtrC"/>
    <property type="match status" value="1"/>
</dbReference>
<dbReference type="GO" id="GO:0003677">
    <property type="term" value="F:DNA binding"/>
    <property type="evidence" value="ECO:0007669"/>
    <property type="project" value="UniProtKB-KW"/>
</dbReference>
<keyword evidence="6" id="KW-0804">Transcription</keyword>
<dbReference type="SMART" id="SM00382">
    <property type="entry name" value="AAA"/>
    <property type="match status" value="1"/>
</dbReference>
<keyword evidence="1" id="KW-0547">Nucleotide-binding</keyword>
<dbReference type="InterPro" id="IPR002078">
    <property type="entry name" value="Sigma_54_int"/>
</dbReference>
<evidence type="ECO:0000256" key="1">
    <source>
        <dbReference type="ARBA" id="ARBA00022741"/>
    </source>
</evidence>
<dbReference type="Gene3D" id="3.30.450.40">
    <property type="match status" value="4"/>
</dbReference>
<name>A0A979G0Y8_CHIPD</name>
<dbReference type="CDD" id="cd00009">
    <property type="entry name" value="AAA"/>
    <property type="match status" value="1"/>
</dbReference>
<dbReference type="InterPro" id="IPR058031">
    <property type="entry name" value="AAA_lid_NorR"/>
</dbReference>
<dbReference type="KEGG" id="cpi:Cpin_1347"/>
<dbReference type="Pfam" id="PF25601">
    <property type="entry name" value="AAA_lid_14"/>
    <property type="match status" value="1"/>
</dbReference>
<dbReference type="PROSITE" id="PS00675">
    <property type="entry name" value="SIGMA54_INTERACT_1"/>
    <property type="match status" value="1"/>
</dbReference>
<dbReference type="Gene3D" id="1.10.8.60">
    <property type="match status" value="1"/>
</dbReference>
<dbReference type="InterPro" id="IPR003018">
    <property type="entry name" value="GAF"/>
</dbReference>
<dbReference type="InterPro" id="IPR027417">
    <property type="entry name" value="P-loop_NTPase"/>
</dbReference>
<sequence length="1082" mass="121745">MQQSKSATRKIQKVASTVSVENDIELTRLLLSLAMDIARVRAKSDLMNLVKERFSSFFSFSHCTISVPSGRPQHYKAFMLDTSSLIKEHTQYHELVTADWPIGVEWMVAAIDKGEPFICHLAKMKAAGELTDNMQIVYDAGVAETLNCGLIFENEVIGVLSFFSKTPDNFQLAIFPVVKAISSHISLAVANIMARDEIEQKIREREALLSISDAIGRLKDRTGLLELINTQLKKLFRFTYSLVVKLSDDEQSCAAFLLDPDSTSRSHPDYETISSRRYPVNDGMISHILAANAPLVIDIEKEATAVNAPDYMIMQFNAGLRECVGVTLRDNNQRPMGIILFYADGKGWFNANVQNLIHAVSFHLATAMVNISHHEYIQAREAENEMLLSISHSIASISDKSKLVPTIKKILQTRLNFSDIAIVQYNVAKGLYKVILEDCEKANQHQDFEGIAFREYSLQDGLHNRVMASDSAVLLSVAALQKVGGIHFDFLAEAGINEIAGVRLMHNNEVFGGMTLLAENINSFSADDMRLIERFSYHLSGLVANMLANEAIQQREKEKEILLSFSADIARTRGAEALIAVMRQRLKSIFHFNDITVGIFNAEKTAFKVLVADVEERRTSHPEFKEIAFAEYPIADGIHDMLLHSDKPELFYIENLLMKNPGRHPGIQFIFERGIKEIAGVKLVNQNEDIGFITMLSEERNSFRHRDLHLLKGISDQVAVAVANILADEKIGQQLKEINGYKEKLEEEKLYLQQEISSVYTHTDIIGAGPEMQRVFHMLSQVSFAQSTVLILGETGTGKELIARAIHNGSPRKNKLMVKVNCAALPANLIESELFGHERGSFTGAIERRIGKFELANHGTLFLDEIGEMPLDLQVKLLRAIQEREIERIGGKSTIKTDVRIIAATNRNLQKEVAEGRFRSDLYYRLNVFPIVLPPLRDRKEDISLLAAHFIERFARSTGRKNIKLSSTAMKQLTAYNWPGNVRELEHVLERSILLTQGNIIREIHLSSQPKSEAKVRQEEDFSRTLDEMERDYILGVLNKCKGKIFGPGGAAEILGLHVSTLNHRIRKLGIQKEHTYFLKKP</sequence>
<evidence type="ECO:0000256" key="6">
    <source>
        <dbReference type="ARBA" id="ARBA00023163"/>
    </source>
</evidence>
<dbReference type="Gene3D" id="3.40.50.300">
    <property type="entry name" value="P-loop containing nucleotide triphosphate hydrolases"/>
    <property type="match status" value="1"/>
</dbReference>
<dbReference type="SUPFAM" id="SSF55781">
    <property type="entry name" value="GAF domain-like"/>
    <property type="match status" value="4"/>
</dbReference>
<dbReference type="GO" id="GO:0005524">
    <property type="term" value="F:ATP binding"/>
    <property type="evidence" value="ECO:0007669"/>
    <property type="project" value="UniProtKB-KW"/>
</dbReference>
<evidence type="ECO:0000256" key="3">
    <source>
        <dbReference type="ARBA" id="ARBA00023015"/>
    </source>
</evidence>
<keyword evidence="4" id="KW-0238">DNA-binding</keyword>
<organism evidence="8 9">
    <name type="scientific">Chitinophaga pinensis (strain ATCC 43595 / DSM 2588 / LMG 13176 / NBRC 15968 / NCIMB 11800 / UQM 2034)</name>
    <dbReference type="NCBI Taxonomy" id="485918"/>
    <lineage>
        <taxon>Bacteria</taxon>
        <taxon>Pseudomonadati</taxon>
        <taxon>Bacteroidota</taxon>
        <taxon>Chitinophagia</taxon>
        <taxon>Chitinophagales</taxon>
        <taxon>Chitinophagaceae</taxon>
        <taxon>Chitinophaga</taxon>
    </lineage>
</organism>
<keyword evidence="5" id="KW-0010">Activator</keyword>
<dbReference type="GO" id="GO:0006355">
    <property type="term" value="P:regulation of DNA-templated transcription"/>
    <property type="evidence" value="ECO:0007669"/>
    <property type="project" value="InterPro"/>
</dbReference>
<dbReference type="InterPro" id="IPR029016">
    <property type="entry name" value="GAF-like_dom_sf"/>
</dbReference>
<gene>
    <name evidence="8" type="ordered locus">Cpin_1347</name>
</gene>
<keyword evidence="2" id="KW-0067">ATP-binding</keyword>
<dbReference type="Pfam" id="PF00158">
    <property type="entry name" value="Sigma54_activat"/>
    <property type="match status" value="1"/>
</dbReference>
<dbReference type="PROSITE" id="PS00688">
    <property type="entry name" value="SIGMA54_INTERACT_3"/>
    <property type="match status" value="1"/>
</dbReference>
<dbReference type="Gene3D" id="1.10.10.60">
    <property type="entry name" value="Homeodomain-like"/>
    <property type="match status" value="1"/>
</dbReference>
<dbReference type="PANTHER" id="PTHR32071">
    <property type="entry name" value="TRANSCRIPTIONAL REGULATORY PROTEIN"/>
    <property type="match status" value="1"/>
</dbReference>
<protein>
    <submittedName>
        <fullName evidence="8">Transcriptional regulator, NifA subfamily, Fis Family</fullName>
    </submittedName>
</protein>
<proteinExistence type="predicted"/>
<dbReference type="SMART" id="SM00065">
    <property type="entry name" value="GAF"/>
    <property type="match status" value="3"/>
</dbReference>
<dbReference type="PANTHER" id="PTHR32071:SF117">
    <property type="entry name" value="PTS-DEPENDENT DIHYDROXYACETONE KINASE OPERON REGULATORY PROTEIN-RELATED"/>
    <property type="match status" value="1"/>
</dbReference>
<evidence type="ECO:0000313" key="9">
    <source>
        <dbReference type="Proteomes" id="UP000002215"/>
    </source>
</evidence>
<accession>A0A979G0Y8</accession>
<dbReference type="InterPro" id="IPR025662">
    <property type="entry name" value="Sigma_54_int_dom_ATP-bd_1"/>
</dbReference>
<dbReference type="InterPro" id="IPR025944">
    <property type="entry name" value="Sigma_54_int_dom_CS"/>
</dbReference>
<evidence type="ECO:0000256" key="4">
    <source>
        <dbReference type="ARBA" id="ARBA00023125"/>
    </source>
</evidence>
<dbReference type="SUPFAM" id="SSF52540">
    <property type="entry name" value="P-loop containing nucleoside triphosphate hydrolases"/>
    <property type="match status" value="1"/>
</dbReference>
<evidence type="ECO:0000256" key="5">
    <source>
        <dbReference type="ARBA" id="ARBA00023159"/>
    </source>
</evidence>
<dbReference type="PROSITE" id="PS50045">
    <property type="entry name" value="SIGMA54_INTERACT_4"/>
    <property type="match status" value="1"/>
</dbReference>
<dbReference type="RefSeq" id="WP_012789021.1">
    <property type="nucleotide sequence ID" value="NC_013132.1"/>
</dbReference>
<dbReference type="InterPro" id="IPR003593">
    <property type="entry name" value="AAA+_ATPase"/>
</dbReference>
<dbReference type="SUPFAM" id="SSF46689">
    <property type="entry name" value="Homeodomain-like"/>
    <property type="match status" value="1"/>
</dbReference>
<feature type="domain" description="Sigma-54 factor interaction" evidence="7">
    <location>
        <begin position="765"/>
        <end position="994"/>
    </location>
</feature>
<evidence type="ECO:0000259" key="7">
    <source>
        <dbReference type="PROSITE" id="PS50045"/>
    </source>
</evidence>
<dbReference type="AlphaFoldDB" id="A0A979G0Y8"/>
<dbReference type="InterPro" id="IPR009057">
    <property type="entry name" value="Homeodomain-like_sf"/>
</dbReference>
<reference evidence="9" key="1">
    <citation type="submission" date="2009-08" db="EMBL/GenBank/DDBJ databases">
        <title>The complete genome of Chitinophaga pinensis DSM 2588.</title>
        <authorList>
            <consortium name="US DOE Joint Genome Institute (JGI-PGF)"/>
            <person name="Lucas S."/>
            <person name="Copeland A."/>
            <person name="Lapidus A."/>
            <person name="Glavina del Rio T."/>
            <person name="Dalin E."/>
            <person name="Tice H."/>
            <person name="Bruce D."/>
            <person name="Goodwin L."/>
            <person name="Pitluck S."/>
            <person name="Kyrpides N."/>
            <person name="Mavromatis K."/>
            <person name="Ivanova N."/>
            <person name="Mikhailova N."/>
            <person name="Sims D."/>
            <person name="Meinche L."/>
            <person name="Brettin T."/>
            <person name="Detter J.C."/>
            <person name="Han C."/>
            <person name="Larimer F."/>
            <person name="Land M."/>
            <person name="Hauser L."/>
            <person name="Markowitz V."/>
            <person name="Cheng J.-F."/>
            <person name="Hugenholtz P."/>
            <person name="Woyke T."/>
            <person name="Wu D."/>
            <person name="Spring S."/>
            <person name="Klenk H.-P."/>
            <person name="Eisen J.A."/>
        </authorList>
    </citation>
    <scope>NUCLEOTIDE SEQUENCE [LARGE SCALE GENOMIC DNA]</scope>
    <source>
        <strain evidence="9">ATCC 43595 / DSM 2588 / LMG 13176 / NBRC 15968 / NCIMB 11800 / UQM 2034</strain>
    </source>
</reference>
<evidence type="ECO:0000313" key="8">
    <source>
        <dbReference type="EMBL" id="ACU58845.1"/>
    </source>
</evidence>
<evidence type="ECO:0000256" key="2">
    <source>
        <dbReference type="ARBA" id="ARBA00022840"/>
    </source>
</evidence>